<comment type="similarity">
    <text evidence="1">Belongs to the PA28 family.</text>
</comment>
<dbReference type="GO" id="GO:0061133">
    <property type="term" value="F:endopeptidase activator activity"/>
    <property type="evidence" value="ECO:0007669"/>
    <property type="project" value="TreeGrafter"/>
</dbReference>
<dbReference type="OrthoDB" id="6591885at2759"/>
<dbReference type="GO" id="GO:0005654">
    <property type="term" value="C:nucleoplasm"/>
    <property type="evidence" value="ECO:0007669"/>
    <property type="project" value="TreeGrafter"/>
</dbReference>
<dbReference type="EMBL" id="UYRU01059187">
    <property type="protein sequence ID" value="VDN14413.1"/>
    <property type="molecule type" value="Genomic_DNA"/>
</dbReference>
<sequence length="224" mass="25737">MSEALVESFKTELNREAELRLSKNFPEHLQAANQLLKQPLFDIEANRKKAREQSATPLTNAETVSTESIPRTKTAIPSNPLIDEAYTAVKPLLLQLGEDVQLLRMWVMMNVPRIEDGNNFGVSVQEEIIMEAAKTETDATTMLDFYCDYLSFRGKLCTKRLKWPGVVDYERAISDLDETTYIRLRMAVQDIRNNYARMYDLFSKNAEKIRNPRSDGMNAVNIMY</sequence>
<evidence type="ECO:0000256" key="1">
    <source>
        <dbReference type="ARBA" id="ARBA00005883"/>
    </source>
</evidence>
<dbReference type="FunFam" id="1.20.120.180:FF:000002">
    <property type="entry name" value="Proteasome activator complex subunit 1"/>
    <property type="match status" value="1"/>
</dbReference>
<feature type="domain" description="Proteasome activator PA28 N-terminal" evidence="4">
    <location>
        <begin position="5"/>
        <end position="44"/>
    </location>
</feature>
<dbReference type="PANTHER" id="PTHR10660:SF2">
    <property type="entry name" value="LD45860P"/>
    <property type="match status" value="1"/>
</dbReference>
<name>A0A3P7LTV9_DIBLA</name>
<dbReference type="AlphaFoldDB" id="A0A3P7LTV9"/>
<evidence type="ECO:0000313" key="7">
    <source>
        <dbReference type="Proteomes" id="UP000281553"/>
    </source>
</evidence>
<dbReference type="GO" id="GO:2000045">
    <property type="term" value="P:regulation of G1/S transition of mitotic cell cycle"/>
    <property type="evidence" value="ECO:0007669"/>
    <property type="project" value="TreeGrafter"/>
</dbReference>
<accession>A0A3P7LTV9</accession>
<evidence type="ECO:0000313" key="6">
    <source>
        <dbReference type="EMBL" id="VDN14413.1"/>
    </source>
</evidence>
<dbReference type="Pfam" id="PF02251">
    <property type="entry name" value="PA28_N"/>
    <property type="match status" value="1"/>
</dbReference>
<reference evidence="6 7" key="1">
    <citation type="submission" date="2018-11" db="EMBL/GenBank/DDBJ databases">
        <authorList>
            <consortium name="Pathogen Informatics"/>
        </authorList>
    </citation>
    <scope>NUCLEOTIDE SEQUENCE [LARGE SCALE GENOMIC DNA]</scope>
</reference>
<evidence type="ECO:0008006" key="8">
    <source>
        <dbReference type="Google" id="ProtNLM"/>
    </source>
</evidence>
<dbReference type="InterPro" id="IPR003185">
    <property type="entry name" value="Proteasome_activ_PA28_N"/>
</dbReference>
<dbReference type="SUPFAM" id="SSF47216">
    <property type="entry name" value="Proteasome activator"/>
    <property type="match status" value="1"/>
</dbReference>
<dbReference type="GO" id="GO:0005737">
    <property type="term" value="C:cytoplasm"/>
    <property type="evidence" value="ECO:0007669"/>
    <property type="project" value="TreeGrafter"/>
</dbReference>
<dbReference type="InterPro" id="IPR003186">
    <property type="entry name" value="PA28_C"/>
</dbReference>
<comment type="function">
    <text evidence="3">Implicated in immunoproteasome assembly and required for efficient antigen processing. The PA28 activator complex enhances the generation of class I binding peptides by altering the cleavage pattern of the proteasome.</text>
</comment>
<evidence type="ECO:0000259" key="4">
    <source>
        <dbReference type="Pfam" id="PF02251"/>
    </source>
</evidence>
<proteinExistence type="inferred from homology"/>
<dbReference type="InterPro" id="IPR009077">
    <property type="entry name" value="Proteasome_activ_PA28"/>
</dbReference>
<evidence type="ECO:0000256" key="2">
    <source>
        <dbReference type="ARBA" id="ARBA00022942"/>
    </source>
</evidence>
<gene>
    <name evidence="6" type="ORF">DILT_LOCUS10244</name>
</gene>
<dbReference type="InterPro" id="IPR036252">
    <property type="entry name" value="Proteasome_activ_sf"/>
</dbReference>
<evidence type="ECO:0000256" key="3">
    <source>
        <dbReference type="ARBA" id="ARBA00037467"/>
    </source>
</evidence>
<protein>
    <recommendedName>
        <fullName evidence="8">Proteasome activator PA28 C-terminal domain-containing protein</fullName>
    </recommendedName>
</protein>
<dbReference type="InterPro" id="IPR036997">
    <property type="entry name" value="PA28_C_sf"/>
</dbReference>
<feature type="domain" description="Proteasome activator PA28 C-terminal" evidence="5">
    <location>
        <begin position="76"/>
        <end position="215"/>
    </location>
</feature>
<dbReference type="PANTHER" id="PTHR10660">
    <property type="entry name" value="PROTEASOME REGULATOR PA28"/>
    <property type="match status" value="1"/>
</dbReference>
<dbReference type="GO" id="GO:0008537">
    <property type="term" value="C:proteasome activator complex"/>
    <property type="evidence" value="ECO:0007669"/>
    <property type="project" value="InterPro"/>
</dbReference>
<keyword evidence="7" id="KW-1185">Reference proteome</keyword>
<dbReference type="Pfam" id="PF02252">
    <property type="entry name" value="PA28_C"/>
    <property type="match status" value="1"/>
</dbReference>
<dbReference type="Gene3D" id="1.20.120.180">
    <property type="entry name" value="Proteasome activator pa28, C-terminal domain"/>
    <property type="match status" value="1"/>
</dbReference>
<dbReference type="GO" id="GO:0061136">
    <property type="term" value="P:regulation of proteasomal protein catabolic process"/>
    <property type="evidence" value="ECO:0007669"/>
    <property type="project" value="TreeGrafter"/>
</dbReference>
<organism evidence="6 7">
    <name type="scientific">Dibothriocephalus latus</name>
    <name type="common">Fish tapeworm</name>
    <name type="synonym">Diphyllobothrium latum</name>
    <dbReference type="NCBI Taxonomy" id="60516"/>
    <lineage>
        <taxon>Eukaryota</taxon>
        <taxon>Metazoa</taxon>
        <taxon>Spiralia</taxon>
        <taxon>Lophotrochozoa</taxon>
        <taxon>Platyhelminthes</taxon>
        <taxon>Cestoda</taxon>
        <taxon>Eucestoda</taxon>
        <taxon>Diphyllobothriidea</taxon>
        <taxon>Diphyllobothriidae</taxon>
        <taxon>Dibothriocephalus</taxon>
    </lineage>
</organism>
<evidence type="ECO:0000259" key="5">
    <source>
        <dbReference type="Pfam" id="PF02252"/>
    </source>
</evidence>
<dbReference type="Proteomes" id="UP000281553">
    <property type="component" value="Unassembled WGS sequence"/>
</dbReference>
<keyword evidence="2" id="KW-0647">Proteasome</keyword>